<dbReference type="PANTHER" id="PTHR48016">
    <property type="entry name" value="MAP KINASE KINASE KINASE SSK2-RELATED-RELATED"/>
    <property type="match status" value="1"/>
</dbReference>
<feature type="domain" description="Protein kinase" evidence="7">
    <location>
        <begin position="1"/>
        <end position="42"/>
    </location>
</feature>
<evidence type="ECO:0000256" key="1">
    <source>
        <dbReference type="ARBA" id="ARBA00006529"/>
    </source>
</evidence>
<dbReference type="PROSITE" id="PS50011">
    <property type="entry name" value="PROTEIN_KINASE_DOM"/>
    <property type="match status" value="1"/>
</dbReference>
<organism evidence="8 9">
    <name type="scientific">Dreissena polymorpha</name>
    <name type="common">Zebra mussel</name>
    <name type="synonym">Mytilus polymorpha</name>
    <dbReference type="NCBI Taxonomy" id="45954"/>
    <lineage>
        <taxon>Eukaryota</taxon>
        <taxon>Metazoa</taxon>
        <taxon>Spiralia</taxon>
        <taxon>Lophotrochozoa</taxon>
        <taxon>Mollusca</taxon>
        <taxon>Bivalvia</taxon>
        <taxon>Autobranchia</taxon>
        <taxon>Heteroconchia</taxon>
        <taxon>Euheterodonta</taxon>
        <taxon>Imparidentia</taxon>
        <taxon>Neoheterodontei</taxon>
        <taxon>Myida</taxon>
        <taxon>Dreissenoidea</taxon>
        <taxon>Dreissenidae</taxon>
        <taxon>Dreissena</taxon>
    </lineage>
</organism>
<evidence type="ECO:0000313" key="9">
    <source>
        <dbReference type="Proteomes" id="UP000828390"/>
    </source>
</evidence>
<dbReference type="GO" id="GO:0004674">
    <property type="term" value="F:protein serine/threonine kinase activity"/>
    <property type="evidence" value="ECO:0007669"/>
    <property type="project" value="UniProtKB-KW"/>
</dbReference>
<dbReference type="InterPro" id="IPR000719">
    <property type="entry name" value="Prot_kinase_dom"/>
</dbReference>
<dbReference type="AlphaFoldDB" id="A0A9D4HUD3"/>
<gene>
    <name evidence="8" type="ORF">DPMN_041991</name>
</gene>
<dbReference type="InterPro" id="IPR050538">
    <property type="entry name" value="MAP_kinase_kinase_kinase"/>
</dbReference>
<comment type="similarity">
    <text evidence="1">Belongs to the protein kinase superfamily. STE Ser/Thr protein kinase family. MAP kinase kinase kinase subfamily.</text>
</comment>
<dbReference type="Gene3D" id="1.10.510.10">
    <property type="entry name" value="Transferase(Phosphotransferase) domain 1"/>
    <property type="match status" value="1"/>
</dbReference>
<keyword evidence="2" id="KW-0723">Serine/threonine-protein kinase</keyword>
<keyword evidence="6" id="KW-0067">ATP-binding</keyword>
<evidence type="ECO:0000313" key="8">
    <source>
        <dbReference type="EMBL" id="KAH3735460.1"/>
    </source>
</evidence>
<proteinExistence type="inferred from homology"/>
<sequence>MGGTPTIPENLSAEGKDFLKYCLEQDPEKRWSASQLLDHPFAKVCNQLIAVKE</sequence>
<protein>
    <recommendedName>
        <fullName evidence="7">Protein kinase domain-containing protein</fullName>
    </recommendedName>
</protein>
<evidence type="ECO:0000256" key="2">
    <source>
        <dbReference type="ARBA" id="ARBA00022527"/>
    </source>
</evidence>
<evidence type="ECO:0000256" key="5">
    <source>
        <dbReference type="ARBA" id="ARBA00022777"/>
    </source>
</evidence>
<evidence type="ECO:0000256" key="6">
    <source>
        <dbReference type="ARBA" id="ARBA00022840"/>
    </source>
</evidence>
<dbReference type="GO" id="GO:0005524">
    <property type="term" value="F:ATP binding"/>
    <property type="evidence" value="ECO:0007669"/>
    <property type="project" value="UniProtKB-KW"/>
</dbReference>
<reference evidence="8" key="2">
    <citation type="submission" date="2020-11" db="EMBL/GenBank/DDBJ databases">
        <authorList>
            <person name="McCartney M.A."/>
            <person name="Auch B."/>
            <person name="Kono T."/>
            <person name="Mallez S."/>
            <person name="Becker A."/>
            <person name="Gohl D.M."/>
            <person name="Silverstein K.A.T."/>
            <person name="Koren S."/>
            <person name="Bechman K.B."/>
            <person name="Herman A."/>
            <person name="Abrahante J.E."/>
            <person name="Garbe J."/>
        </authorList>
    </citation>
    <scope>NUCLEOTIDE SEQUENCE</scope>
    <source>
        <strain evidence="8">Duluth1</strain>
        <tissue evidence="8">Whole animal</tissue>
    </source>
</reference>
<comment type="caution">
    <text evidence="8">The sequence shown here is derived from an EMBL/GenBank/DDBJ whole genome shotgun (WGS) entry which is preliminary data.</text>
</comment>
<keyword evidence="3" id="KW-0808">Transferase</keyword>
<name>A0A9D4HUD3_DREPO</name>
<evidence type="ECO:0000259" key="7">
    <source>
        <dbReference type="PROSITE" id="PS50011"/>
    </source>
</evidence>
<reference evidence="8" key="1">
    <citation type="journal article" date="2019" name="bioRxiv">
        <title>The Genome of the Zebra Mussel, Dreissena polymorpha: A Resource for Invasive Species Research.</title>
        <authorList>
            <person name="McCartney M.A."/>
            <person name="Auch B."/>
            <person name="Kono T."/>
            <person name="Mallez S."/>
            <person name="Zhang Y."/>
            <person name="Obille A."/>
            <person name="Becker A."/>
            <person name="Abrahante J.E."/>
            <person name="Garbe J."/>
            <person name="Badalamenti J.P."/>
            <person name="Herman A."/>
            <person name="Mangelson H."/>
            <person name="Liachko I."/>
            <person name="Sullivan S."/>
            <person name="Sone E.D."/>
            <person name="Koren S."/>
            <person name="Silverstein K.A.T."/>
            <person name="Beckman K.B."/>
            <person name="Gohl D.M."/>
        </authorList>
    </citation>
    <scope>NUCLEOTIDE SEQUENCE</scope>
    <source>
        <strain evidence="8">Duluth1</strain>
        <tissue evidence="8">Whole animal</tissue>
    </source>
</reference>
<dbReference type="GO" id="GO:0035556">
    <property type="term" value="P:intracellular signal transduction"/>
    <property type="evidence" value="ECO:0007669"/>
    <property type="project" value="UniProtKB-ARBA"/>
</dbReference>
<accession>A0A9D4HUD3</accession>
<evidence type="ECO:0000256" key="4">
    <source>
        <dbReference type="ARBA" id="ARBA00022741"/>
    </source>
</evidence>
<dbReference type="Proteomes" id="UP000828390">
    <property type="component" value="Unassembled WGS sequence"/>
</dbReference>
<dbReference type="PANTHER" id="PTHR48016:SF32">
    <property type="entry name" value="MITOGEN-ACTIVATED PROTEIN KINASE KINASE KINASE 4"/>
    <property type="match status" value="1"/>
</dbReference>
<dbReference type="EMBL" id="JAIWYP010000011">
    <property type="protein sequence ID" value="KAH3735460.1"/>
    <property type="molecule type" value="Genomic_DNA"/>
</dbReference>
<dbReference type="SUPFAM" id="SSF56112">
    <property type="entry name" value="Protein kinase-like (PK-like)"/>
    <property type="match status" value="1"/>
</dbReference>
<keyword evidence="4" id="KW-0547">Nucleotide-binding</keyword>
<dbReference type="InterPro" id="IPR011009">
    <property type="entry name" value="Kinase-like_dom_sf"/>
</dbReference>
<evidence type="ECO:0000256" key="3">
    <source>
        <dbReference type="ARBA" id="ARBA00022679"/>
    </source>
</evidence>
<keyword evidence="5" id="KW-0418">Kinase</keyword>
<keyword evidence="9" id="KW-1185">Reference proteome</keyword>